<dbReference type="SUPFAM" id="SSF53383">
    <property type="entry name" value="PLP-dependent transferases"/>
    <property type="match status" value="1"/>
</dbReference>
<dbReference type="Pfam" id="PF01041">
    <property type="entry name" value="DegT_DnrJ_EryC1"/>
    <property type="match status" value="1"/>
</dbReference>
<dbReference type="EMBL" id="CAADEY010000093">
    <property type="protein sequence ID" value="VFJ62036.1"/>
    <property type="molecule type" value="Genomic_DNA"/>
</dbReference>
<gene>
    <name evidence="2" type="ORF">BECKDK2373C_GA0170839_109315</name>
</gene>
<reference evidence="2" key="1">
    <citation type="submission" date="2019-02" db="EMBL/GenBank/DDBJ databases">
        <authorList>
            <person name="Gruber-Vodicka R. H."/>
            <person name="Seah K. B. B."/>
        </authorList>
    </citation>
    <scope>NUCLEOTIDE SEQUENCE</scope>
    <source>
        <strain evidence="2">BECK_DK161</strain>
    </source>
</reference>
<dbReference type="GO" id="GO:0008483">
    <property type="term" value="F:transaminase activity"/>
    <property type="evidence" value="ECO:0007669"/>
    <property type="project" value="UniProtKB-KW"/>
</dbReference>
<evidence type="ECO:0000256" key="1">
    <source>
        <dbReference type="ARBA" id="ARBA00022898"/>
    </source>
</evidence>
<dbReference type="AlphaFoldDB" id="A0A450T5P7"/>
<dbReference type="InterPro" id="IPR000653">
    <property type="entry name" value="DegT/StrS_aminotransferase"/>
</dbReference>
<proteinExistence type="predicted"/>
<evidence type="ECO:0000313" key="2">
    <source>
        <dbReference type="EMBL" id="VFJ62036.1"/>
    </source>
</evidence>
<dbReference type="InterPro" id="IPR015422">
    <property type="entry name" value="PyrdxlP-dep_Trfase_small"/>
</dbReference>
<name>A0A450T5P7_9GAMM</name>
<keyword evidence="1" id="KW-0663">Pyridoxal phosphate</keyword>
<organism evidence="2">
    <name type="scientific">Candidatus Kentrum sp. DK</name>
    <dbReference type="NCBI Taxonomy" id="2126562"/>
    <lineage>
        <taxon>Bacteria</taxon>
        <taxon>Pseudomonadati</taxon>
        <taxon>Pseudomonadota</taxon>
        <taxon>Gammaproteobacteria</taxon>
        <taxon>Candidatus Kentrum</taxon>
    </lineage>
</organism>
<protein>
    <submittedName>
        <fullName evidence="2">DegT/DnrJ/EryC1/StrS aminotransferase family protein</fullName>
    </submittedName>
</protein>
<sequence>MRLMRNFGFASIDKVIYSATNGKITEMVAAMGSGNLYNIDILIDTNRQNYESHREGLATIPGIRLLSFGKTERNNYQRIVIEMGESCLITQDEIIAELRAENIRVRRYLCPGATIWSPTGVYNPSPGCTSKHPKGGGSSHCVTYRRGHG</sequence>
<keyword evidence="2" id="KW-0808">Transferase</keyword>
<keyword evidence="2" id="KW-0032">Aminotransferase</keyword>
<accession>A0A450T5P7</accession>
<dbReference type="Gene3D" id="3.90.1150.10">
    <property type="entry name" value="Aspartate Aminotransferase, domain 1"/>
    <property type="match status" value="1"/>
</dbReference>
<dbReference type="InterPro" id="IPR015424">
    <property type="entry name" value="PyrdxlP-dep_Trfase"/>
</dbReference>